<dbReference type="Pfam" id="PF13828">
    <property type="entry name" value="DUF4190"/>
    <property type="match status" value="1"/>
</dbReference>
<name>A0A9E8S7M9_9MICO</name>
<feature type="transmembrane region" description="Helical" evidence="2">
    <location>
        <begin position="74"/>
        <end position="100"/>
    </location>
</feature>
<proteinExistence type="predicted"/>
<evidence type="ECO:0000256" key="1">
    <source>
        <dbReference type="SAM" id="MobiDB-lite"/>
    </source>
</evidence>
<feature type="transmembrane region" description="Helical" evidence="2">
    <location>
        <begin position="121"/>
        <end position="148"/>
    </location>
</feature>
<feature type="compositionally biased region" description="Low complexity" evidence="1">
    <location>
        <begin position="50"/>
        <end position="61"/>
    </location>
</feature>
<dbReference type="KEGG" id="mdb:OVN18_06780"/>
<evidence type="ECO:0000259" key="3">
    <source>
        <dbReference type="Pfam" id="PF13828"/>
    </source>
</evidence>
<dbReference type="InterPro" id="IPR025241">
    <property type="entry name" value="DUF4190"/>
</dbReference>
<keyword evidence="5" id="KW-1185">Reference proteome</keyword>
<dbReference type="Proteomes" id="UP001164706">
    <property type="component" value="Chromosome"/>
</dbReference>
<sequence>MTDVPPAPQPPEQPATPGGTTPPPPAPEAPAAPAAPTAPPANPYAQQTSAPYGQPAAAPYGSQGYGAPQEKTNVLAIVSLSLGIAAFIVLPFLGSIGAIITGHMSLGQIKRTGEKGRGLGLTGLILGYVGIALAILIIIGFIAIFSIAGTSSMMYDDFS</sequence>
<evidence type="ECO:0000313" key="4">
    <source>
        <dbReference type="EMBL" id="WAB80288.1"/>
    </source>
</evidence>
<gene>
    <name evidence="4" type="ORF">OVN18_06780</name>
</gene>
<evidence type="ECO:0000313" key="5">
    <source>
        <dbReference type="Proteomes" id="UP001164706"/>
    </source>
</evidence>
<keyword evidence="2" id="KW-1133">Transmembrane helix</keyword>
<evidence type="ECO:0000256" key="2">
    <source>
        <dbReference type="SAM" id="Phobius"/>
    </source>
</evidence>
<organism evidence="4 5">
    <name type="scientific">Microcella daejeonensis</name>
    <dbReference type="NCBI Taxonomy" id="2994971"/>
    <lineage>
        <taxon>Bacteria</taxon>
        <taxon>Bacillati</taxon>
        <taxon>Actinomycetota</taxon>
        <taxon>Actinomycetes</taxon>
        <taxon>Micrococcales</taxon>
        <taxon>Microbacteriaceae</taxon>
        <taxon>Microcella</taxon>
    </lineage>
</organism>
<protein>
    <submittedName>
        <fullName evidence="4">DUF4190 domain-containing protein</fullName>
    </submittedName>
</protein>
<reference evidence="4" key="1">
    <citation type="submission" date="2022-11" db="EMBL/GenBank/DDBJ databases">
        <title>Description of Microcella daejonensis nov. sp, isolated from riverside soil.</title>
        <authorList>
            <person name="Molina K.M."/>
            <person name="Kim S.B."/>
        </authorList>
    </citation>
    <scope>NUCLEOTIDE SEQUENCE</scope>
    <source>
        <strain evidence="4">MMS21-STM12</strain>
    </source>
</reference>
<dbReference type="EMBL" id="CP113089">
    <property type="protein sequence ID" value="WAB80288.1"/>
    <property type="molecule type" value="Genomic_DNA"/>
</dbReference>
<accession>A0A9E8S7M9</accession>
<dbReference type="AlphaFoldDB" id="A0A9E8S7M9"/>
<dbReference type="RefSeq" id="WP_267738885.1">
    <property type="nucleotide sequence ID" value="NZ_CP113089.1"/>
</dbReference>
<feature type="compositionally biased region" description="Pro residues" evidence="1">
    <location>
        <begin position="1"/>
        <end position="30"/>
    </location>
</feature>
<feature type="region of interest" description="Disordered" evidence="1">
    <location>
        <begin position="1"/>
        <end position="64"/>
    </location>
</feature>
<keyword evidence="2" id="KW-0812">Transmembrane</keyword>
<feature type="domain" description="DUF4190" evidence="3">
    <location>
        <begin position="75"/>
        <end position="136"/>
    </location>
</feature>
<keyword evidence="2" id="KW-0472">Membrane</keyword>